<evidence type="ECO:0000256" key="4">
    <source>
        <dbReference type="SAM" id="MobiDB-lite"/>
    </source>
</evidence>
<proteinExistence type="predicted"/>
<evidence type="ECO:0000313" key="6">
    <source>
        <dbReference type="EMBL" id="OLR95484.1"/>
    </source>
</evidence>
<dbReference type="Proteomes" id="UP000186040">
    <property type="component" value="Unassembled WGS sequence"/>
</dbReference>
<comment type="cofactor">
    <cofactor evidence="1">
        <name>thiamine diphosphate</name>
        <dbReference type="ChEBI" id="CHEBI:58937"/>
    </cofactor>
</comment>
<name>A0A1Q9LU34_9PSEU</name>
<dbReference type="STRING" id="1193682.BJP25_05950"/>
<reference evidence="6 7" key="1">
    <citation type="submission" date="2016-10" db="EMBL/GenBank/DDBJ databases">
        <title>The Draft Genome Sequence of Actinokineospora bangkokensis 44EHWT reveals the biosynthetic pathway of antifungal compounds Thailandins with unusual extender unit butylmalonyl-CoA.</title>
        <authorList>
            <person name="Greule A."/>
            <person name="Intra B."/>
            <person name="Flemming S."/>
            <person name="Rommel M.G."/>
            <person name="Panbangred W."/>
            <person name="Bechthold A."/>
        </authorList>
    </citation>
    <scope>NUCLEOTIDE SEQUENCE [LARGE SCALE GENOMIC DNA]</scope>
    <source>
        <strain evidence="6 7">44EHW</strain>
    </source>
</reference>
<dbReference type="InterPro" id="IPR029061">
    <property type="entry name" value="THDP-binding"/>
</dbReference>
<sequence length="313" mass="33248">MVRIRAVEEVLADYYRDEQQMRTPTHFSIGQEAPSVGVCAALRPTDLVYTGHRSHAPYLAKGGDLRGMVDELHGRETGCAKGRGGSIHLVDHSVGFAGSAAILGEMIPVAAGAAWAFALTGSGQVAVTFFGDGATEEGVFAETLNFAAVHALPVVFACENNTYSISSPLATRQPAGFGIAARAAAHGVRAREVDGNDVFAVREAAVEAVESARAGGGPVLLELHTYRWREHVGPGWDHDHGYRTAEEIDSWVARCPIRRAADALRPTHPDIDALVTTWTAEHTAEAHDAVRSAKAAPWPDPAELTRGAYGPTA</sequence>
<evidence type="ECO:0000256" key="3">
    <source>
        <dbReference type="ARBA" id="ARBA00023052"/>
    </source>
</evidence>
<feature type="region of interest" description="Disordered" evidence="4">
    <location>
        <begin position="290"/>
        <end position="313"/>
    </location>
</feature>
<keyword evidence="7" id="KW-1185">Reference proteome</keyword>
<evidence type="ECO:0000313" key="7">
    <source>
        <dbReference type="Proteomes" id="UP000186040"/>
    </source>
</evidence>
<accession>A0A1Q9LU34</accession>
<dbReference type="CDD" id="cd02000">
    <property type="entry name" value="TPP_E1_PDC_ADC_BCADC"/>
    <property type="match status" value="1"/>
</dbReference>
<keyword evidence="3" id="KW-0786">Thiamine pyrophosphate</keyword>
<comment type="caution">
    <text evidence="6">The sequence shown here is derived from an EMBL/GenBank/DDBJ whole genome shotgun (WGS) entry which is preliminary data.</text>
</comment>
<feature type="domain" description="Dehydrogenase E1 component" evidence="5">
    <location>
        <begin position="3"/>
        <end position="301"/>
    </location>
</feature>
<evidence type="ECO:0000256" key="1">
    <source>
        <dbReference type="ARBA" id="ARBA00001964"/>
    </source>
</evidence>
<dbReference type="GO" id="GO:0004739">
    <property type="term" value="F:pyruvate dehydrogenase (acetyl-transferring) activity"/>
    <property type="evidence" value="ECO:0007669"/>
    <property type="project" value="TreeGrafter"/>
</dbReference>
<dbReference type="EMBL" id="MKQR01000002">
    <property type="protein sequence ID" value="OLR95484.1"/>
    <property type="molecule type" value="Genomic_DNA"/>
</dbReference>
<evidence type="ECO:0000256" key="2">
    <source>
        <dbReference type="ARBA" id="ARBA00023002"/>
    </source>
</evidence>
<organism evidence="6 7">
    <name type="scientific">Actinokineospora bangkokensis</name>
    <dbReference type="NCBI Taxonomy" id="1193682"/>
    <lineage>
        <taxon>Bacteria</taxon>
        <taxon>Bacillati</taxon>
        <taxon>Actinomycetota</taxon>
        <taxon>Actinomycetes</taxon>
        <taxon>Pseudonocardiales</taxon>
        <taxon>Pseudonocardiaceae</taxon>
        <taxon>Actinokineospora</taxon>
    </lineage>
</organism>
<dbReference type="GO" id="GO:0006086">
    <property type="term" value="P:pyruvate decarboxylation to acetyl-CoA"/>
    <property type="evidence" value="ECO:0007669"/>
    <property type="project" value="TreeGrafter"/>
</dbReference>
<dbReference type="InterPro" id="IPR001017">
    <property type="entry name" value="DH_E1"/>
</dbReference>
<evidence type="ECO:0000259" key="5">
    <source>
        <dbReference type="Pfam" id="PF00676"/>
    </source>
</evidence>
<protein>
    <submittedName>
        <fullName evidence="6">Acetoin dehydrogenase</fullName>
    </submittedName>
</protein>
<keyword evidence="2" id="KW-0560">Oxidoreductase</keyword>
<gene>
    <name evidence="6" type="ORF">BJP25_05950</name>
</gene>
<dbReference type="PANTHER" id="PTHR11516:SF60">
    <property type="entry name" value="PYRUVATE DEHYDROGENASE E1 COMPONENT SUBUNIT ALPHA"/>
    <property type="match status" value="1"/>
</dbReference>
<dbReference type="InterPro" id="IPR050642">
    <property type="entry name" value="PDH_E1_Alpha_Subunit"/>
</dbReference>
<dbReference type="SUPFAM" id="SSF52518">
    <property type="entry name" value="Thiamin diphosphate-binding fold (THDP-binding)"/>
    <property type="match status" value="1"/>
</dbReference>
<dbReference type="PANTHER" id="PTHR11516">
    <property type="entry name" value="PYRUVATE DEHYDROGENASE E1 COMPONENT, ALPHA SUBUNIT BACTERIAL AND ORGANELLAR"/>
    <property type="match status" value="1"/>
</dbReference>
<dbReference type="Pfam" id="PF00676">
    <property type="entry name" value="E1_dh"/>
    <property type="match status" value="1"/>
</dbReference>
<dbReference type="AlphaFoldDB" id="A0A1Q9LU34"/>
<dbReference type="GO" id="GO:0000287">
    <property type="term" value="F:magnesium ion binding"/>
    <property type="evidence" value="ECO:0007669"/>
    <property type="project" value="UniProtKB-ARBA"/>
</dbReference>
<dbReference type="OrthoDB" id="9766715at2"/>
<dbReference type="Gene3D" id="3.40.50.970">
    <property type="match status" value="1"/>
</dbReference>